<evidence type="ECO:0000259" key="3">
    <source>
        <dbReference type="Pfam" id="PF04909"/>
    </source>
</evidence>
<dbReference type="RefSeq" id="WP_143947713.1">
    <property type="nucleotide sequence ID" value="NZ_BAABMB010000002.1"/>
</dbReference>
<dbReference type="OrthoDB" id="9787654at2"/>
<gene>
    <name evidence="4" type="ORF">FOZ76_08450</name>
</gene>
<evidence type="ECO:0000256" key="1">
    <source>
        <dbReference type="ARBA" id="ARBA00038310"/>
    </source>
</evidence>
<dbReference type="InterPro" id="IPR032466">
    <property type="entry name" value="Metal_Hydrolase"/>
</dbReference>
<dbReference type="GO" id="GO:0016787">
    <property type="term" value="F:hydrolase activity"/>
    <property type="evidence" value="ECO:0007669"/>
    <property type="project" value="UniProtKB-KW"/>
</dbReference>
<keyword evidence="2" id="KW-0732">Signal</keyword>
<dbReference type="InterPro" id="IPR052350">
    <property type="entry name" value="Metallo-dep_Lactonases"/>
</dbReference>
<feature type="signal peptide" evidence="2">
    <location>
        <begin position="1"/>
        <end position="22"/>
    </location>
</feature>
<organism evidence="4 5">
    <name type="scientific">Verticiella sediminum</name>
    <dbReference type="NCBI Taxonomy" id="1247510"/>
    <lineage>
        <taxon>Bacteria</taxon>
        <taxon>Pseudomonadati</taxon>
        <taxon>Pseudomonadota</taxon>
        <taxon>Betaproteobacteria</taxon>
        <taxon>Burkholderiales</taxon>
        <taxon>Alcaligenaceae</taxon>
        <taxon>Verticiella</taxon>
    </lineage>
</organism>
<dbReference type="AlphaFoldDB" id="A0A556AUH9"/>
<evidence type="ECO:0000313" key="4">
    <source>
        <dbReference type="EMBL" id="TSH96603.1"/>
    </source>
</evidence>
<reference evidence="4 5" key="1">
    <citation type="submission" date="2019-07" db="EMBL/GenBank/DDBJ databases">
        <title>Qingshengfaniella alkalisoli gen. nov., sp. nov., isolated from saline soil.</title>
        <authorList>
            <person name="Xu L."/>
            <person name="Huang X.-X."/>
            <person name="Sun J.-Q."/>
        </authorList>
    </citation>
    <scope>NUCLEOTIDE SEQUENCE [LARGE SCALE GENOMIC DNA]</scope>
    <source>
        <strain evidence="4 5">DSM 27279</strain>
    </source>
</reference>
<sequence length="372" mass="41275">MNRRNLLALALASPVAFSVARAQTLSSGDYRQMQAGHDDPILEPDLPIIDAHHHLFDRPGLRYMIDDYLADTRAGHRVVASVYVETLAFARTDGPEVLRPLGEIEFANGIGAMCDSGRYGCRVCAAIVGHADLRLGDQVAELLDRAMERAPDRFRGVRQVTIEDPSEAPYRFIPTRPPSGVMKSAGFRPAFAHLARRGLSFDAAVFHHQLPEVIELADAFPNTTIVLNHCGHAMAMDLDAPAREQVFREYRRLMTEAARRPNIHCKVGGLGMPFWGFRFEERKDPIGYRELAVAWRPYVETTIEAFGADRCLMESNYPPDGRSAGFVPLWNALKYIVRSASADEKAALFHGTAAKVYRMRVPIAQSGKASGT</sequence>
<dbReference type="Proteomes" id="UP000318405">
    <property type="component" value="Unassembled WGS sequence"/>
</dbReference>
<feature type="domain" description="Amidohydrolase-related" evidence="3">
    <location>
        <begin position="49"/>
        <end position="358"/>
    </location>
</feature>
<keyword evidence="5" id="KW-1185">Reference proteome</keyword>
<proteinExistence type="inferred from homology"/>
<name>A0A556AUH9_9BURK</name>
<protein>
    <submittedName>
        <fullName evidence="4">Amidohydrolase family protein</fullName>
    </submittedName>
</protein>
<dbReference type="Gene3D" id="3.20.20.140">
    <property type="entry name" value="Metal-dependent hydrolases"/>
    <property type="match status" value="1"/>
</dbReference>
<feature type="chain" id="PRO_5021822964" evidence="2">
    <location>
        <begin position="23"/>
        <end position="372"/>
    </location>
</feature>
<dbReference type="InterPro" id="IPR006680">
    <property type="entry name" value="Amidohydro-rel"/>
</dbReference>
<keyword evidence="4" id="KW-0378">Hydrolase</keyword>
<comment type="caution">
    <text evidence="4">The sequence shown here is derived from an EMBL/GenBank/DDBJ whole genome shotgun (WGS) entry which is preliminary data.</text>
</comment>
<dbReference type="Pfam" id="PF04909">
    <property type="entry name" value="Amidohydro_2"/>
    <property type="match status" value="1"/>
</dbReference>
<dbReference type="PANTHER" id="PTHR43569:SF1">
    <property type="entry name" value="BLL3371 PROTEIN"/>
    <property type="match status" value="1"/>
</dbReference>
<comment type="similarity">
    <text evidence="1">Belongs to the metallo-dependent hydrolases superfamily.</text>
</comment>
<accession>A0A556AUH9</accession>
<evidence type="ECO:0000256" key="2">
    <source>
        <dbReference type="SAM" id="SignalP"/>
    </source>
</evidence>
<dbReference type="SUPFAM" id="SSF51556">
    <property type="entry name" value="Metallo-dependent hydrolases"/>
    <property type="match status" value="1"/>
</dbReference>
<dbReference type="PANTHER" id="PTHR43569">
    <property type="entry name" value="AMIDOHYDROLASE"/>
    <property type="match status" value="1"/>
</dbReference>
<dbReference type="EMBL" id="VLTJ01000014">
    <property type="protein sequence ID" value="TSH96603.1"/>
    <property type="molecule type" value="Genomic_DNA"/>
</dbReference>
<evidence type="ECO:0000313" key="5">
    <source>
        <dbReference type="Proteomes" id="UP000318405"/>
    </source>
</evidence>